<reference evidence="2 3" key="1">
    <citation type="submission" date="2016-08" db="EMBL/GenBank/DDBJ databases">
        <authorList>
            <person name="Seilhamer J.J."/>
        </authorList>
    </citation>
    <scope>NUCLEOTIDE SEQUENCE [LARGE SCALE GENOMIC DNA]</scope>
    <source>
        <strain evidence="2 3">HBR26</strain>
    </source>
</reference>
<evidence type="ECO:0000313" key="2">
    <source>
        <dbReference type="EMBL" id="SCB61295.1"/>
    </source>
</evidence>
<evidence type="ECO:0000256" key="1">
    <source>
        <dbReference type="SAM" id="Phobius"/>
    </source>
</evidence>
<accession>A0A1C3YA96</accession>
<keyword evidence="1" id="KW-1133">Transmembrane helix</keyword>
<name>A0A1C3YA96_9HYPH</name>
<dbReference type="Proteomes" id="UP000198723">
    <property type="component" value="Unassembled WGS sequence"/>
</dbReference>
<keyword evidence="1" id="KW-0472">Membrane</keyword>
<organism evidence="2 3">
    <name type="scientific">Rhizobium aethiopicum</name>
    <dbReference type="NCBI Taxonomy" id="1138170"/>
    <lineage>
        <taxon>Bacteria</taxon>
        <taxon>Pseudomonadati</taxon>
        <taxon>Pseudomonadota</taxon>
        <taxon>Alphaproteobacteria</taxon>
        <taxon>Hyphomicrobiales</taxon>
        <taxon>Rhizobiaceae</taxon>
        <taxon>Rhizobium/Agrobacterium group</taxon>
        <taxon>Rhizobium</taxon>
    </lineage>
</organism>
<evidence type="ECO:0000313" key="3">
    <source>
        <dbReference type="Proteomes" id="UP000198723"/>
    </source>
</evidence>
<proteinExistence type="predicted"/>
<protein>
    <submittedName>
        <fullName evidence="2">Uncharacterized protein</fullName>
    </submittedName>
</protein>
<dbReference type="RefSeq" id="WP_016737373.1">
    <property type="nucleotide sequence ID" value="NZ_FMAJ01000016.1"/>
</dbReference>
<gene>
    <name evidence="2" type="ORF">GA0061105_116100</name>
</gene>
<dbReference type="AlphaFoldDB" id="A0A1C3YA96"/>
<feature type="transmembrane region" description="Helical" evidence="1">
    <location>
        <begin position="46"/>
        <end position="67"/>
    </location>
</feature>
<keyword evidence="1" id="KW-0812">Transmembrane</keyword>
<dbReference type="EMBL" id="FMAJ01000016">
    <property type="protein sequence ID" value="SCB61295.1"/>
    <property type="molecule type" value="Genomic_DNA"/>
</dbReference>
<sequence>MALYFPIIGAIIKFAIYSSILTGDKLAQPCVLCGELRLRLKMASRAFLFFLAMLFVQGDVHVFGPYLA</sequence>
<dbReference type="STRING" id="1138170.GA0061105_116100"/>